<dbReference type="SMART" id="SM00871">
    <property type="entry name" value="AraC_E_bind"/>
    <property type="match status" value="1"/>
</dbReference>
<dbReference type="Gene3D" id="3.20.80.10">
    <property type="entry name" value="Regulatory factor, effector binding domain"/>
    <property type="match status" value="1"/>
</dbReference>
<evidence type="ECO:0000256" key="2">
    <source>
        <dbReference type="ARBA" id="ARBA00023125"/>
    </source>
</evidence>
<evidence type="ECO:0000313" key="6">
    <source>
        <dbReference type="Proteomes" id="UP000811282"/>
    </source>
</evidence>
<keyword evidence="3" id="KW-0804">Transcription</keyword>
<dbReference type="PANTHER" id="PTHR47504:SF5">
    <property type="entry name" value="RIGHT ORIGIN-BINDING PROTEIN"/>
    <property type="match status" value="1"/>
</dbReference>
<evidence type="ECO:0000256" key="3">
    <source>
        <dbReference type="ARBA" id="ARBA00023163"/>
    </source>
</evidence>
<dbReference type="SUPFAM" id="SSF46689">
    <property type="entry name" value="Homeodomain-like"/>
    <property type="match status" value="2"/>
</dbReference>
<dbReference type="InterPro" id="IPR050959">
    <property type="entry name" value="MarA-like"/>
</dbReference>
<protein>
    <submittedName>
        <fullName evidence="5">MDR efflux pump AcrAB transcriptional activator RobA</fullName>
    </submittedName>
</protein>
<dbReference type="InterPro" id="IPR058147">
    <property type="entry name" value="Rob"/>
</dbReference>
<dbReference type="Gene3D" id="1.10.10.60">
    <property type="entry name" value="Homeodomain-like"/>
    <property type="match status" value="2"/>
</dbReference>
<dbReference type="Pfam" id="PF12833">
    <property type="entry name" value="HTH_18"/>
    <property type="match status" value="1"/>
</dbReference>
<dbReference type="EMBL" id="JAFJYC010000004">
    <property type="protein sequence ID" value="MBT9433505.1"/>
    <property type="molecule type" value="Genomic_DNA"/>
</dbReference>
<dbReference type="PANTHER" id="PTHR47504">
    <property type="entry name" value="RIGHT ORIGIN-BINDING PROTEIN"/>
    <property type="match status" value="1"/>
</dbReference>
<keyword evidence="2" id="KW-0238">DNA-binding</keyword>
<comment type="caution">
    <text evidence="5">The sequence shown here is derived from an EMBL/GenBank/DDBJ whole genome shotgun (WGS) entry which is preliminary data.</text>
</comment>
<feature type="domain" description="HTH araC/xylS-type" evidence="4">
    <location>
        <begin position="8"/>
        <end position="106"/>
    </location>
</feature>
<dbReference type="Pfam" id="PF06445">
    <property type="entry name" value="GyrI-like"/>
    <property type="match status" value="1"/>
</dbReference>
<dbReference type="InterPro" id="IPR010499">
    <property type="entry name" value="AraC_E-bd"/>
</dbReference>
<dbReference type="PROSITE" id="PS01124">
    <property type="entry name" value="HTH_ARAC_FAMILY_2"/>
    <property type="match status" value="1"/>
</dbReference>
<dbReference type="SMART" id="SM00342">
    <property type="entry name" value="HTH_ARAC"/>
    <property type="match status" value="1"/>
</dbReference>
<dbReference type="Proteomes" id="UP000811282">
    <property type="component" value="Unassembled WGS sequence"/>
</dbReference>
<dbReference type="SUPFAM" id="SSF55136">
    <property type="entry name" value="Probable bacterial effector-binding domain"/>
    <property type="match status" value="1"/>
</dbReference>
<dbReference type="RefSeq" id="WP_215671459.1">
    <property type="nucleotide sequence ID" value="NZ_JAFJYC010000004.1"/>
</dbReference>
<organism evidence="5 6">
    <name type="scientific">Candidatus Sodalis endolongispinus</name>
    <dbReference type="NCBI Taxonomy" id="2812662"/>
    <lineage>
        <taxon>Bacteria</taxon>
        <taxon>Pseudomonadati</taxon>
        <taxon>Pseudomonadota</taxon>
        <taxon>Gammaproteobacteria</taxon>
        <taxon>Enterobacterales</taxon>
        <taxon>Bruguierivoracaceae</taxon>
        <taxon>Sodalis</taxon>
    </lineage>
</organism>
<dbReference type="NCBIfam" id="NF011701">
    <property type="entry name" value="PRK15121.1"/>
    <property type="match status" value="1"/>
</dbReference>
<evidence type="ECO:0000259" key="4">
    <source>
        <dbReference type="PROSITE" id="PS01124"/>
    </source>
</evidence>
<evidence type="ECO:0000256" key="1">
    <source>
        <dbReference type="ARBA" id="ARBA00023015"/>
    </source>
</evidence>
<reference evidence="5 6" key="1">
    <citation type="journal article" date="2021" name="Genome Biol. Evol.">
        <title>The evolution of interdependence in a four-way mealybug symbiosis.</title>
        <authorList>
            <person name="Garber A.I."/>
            <person name="Kupper M."/>
            <person name="Laetsch D.R."/>
            <person name="Weldon S.R."/>
            <person name="Ladinsky M.S."/>
            <person name="Bjorkman P.J."/>
            <person name="McCutcheon J.P."/>
        </authorList>
    </citation>
    <scope>NUCLEOTIDE SEQUENCE [LARGE SCALE GENOMIC DNA]</scope>
    <source>
        <strain evidence="5">SOD</strain>
    </source>
</reference>
<evidence type="ECO:0000313" key="5">
    <source>
        <dbReference type="EMBL" id="MBT9433505.1"/>
    </source>
</evidence>
<dbReference type="PRINTS" id="PR00032">
    <property type="entry name" value="HTHARAC"/>
</dbReference>
<gene>
    <name evidence="5" type="primary">robA</name>
    <name evidence="5" type="ORF">JZM24_17960</name>
</gene>
<dbReference type="InterPro" id="IPR011256">
    <property type="entry name" value="Reg_factor_effector_dom_sf"/>
</dbReference>
<dbReference type="InterPro" id="IPR018060">
    <property type="entry name" value="HTH_AraC"/>
</dbReference>
<dbReference type="InterPro" id="IPR029442">
    <property type="entry name" value="GyrI-like"/>
</dbReference>
<sequence length="309" mass="35178">MDQAGIIQDLLSWLEGHLDTPLSLDRVAERSGYSKWHLQRKFKLATGQAIGAYIRARRLSRAALALRLTSRSVADIALQYGFDSQQTFTRAFKKQFIQTPALYRRSRKWHFSGMHPPYRFDSRPLPQAEFVTLPAMTLIGTSQSYTCTLEQLSEYRTNLRTHFWRQFLAATPTKPPVLYGLCATQAIKAREDRQEVLYTTAIEPQYLTDGMRQGQPITLEAGEYVQFTYRGPKPGLQNFILDVYGHCLPMMKLIRREGADIERFRLAGSVEQDEASATFLCDYLIPILRDGQSVQQSVTLPLSLGMCPG</sequence>
<proteinExistence type="predicted"/>
<name>A0ABS5YEN3_9GAMM</name>
<keyword evidence="1" id="KW-0805">Transcription regulation</keyword>
<dbReference type="NCBIfam" id="NF012228">
    <property type="entry name" value="RobA_TF"/>
    <property type="match status" value="1"/>
</dbReference>
<keyword evidence="6" id="KW-1185">Reference proteome</keyword>
<dbReference type="InterPro" id="IPR009057">
    <property type="entry name" value="Homeodomain-like_sf"/>
</dbReference>
<dbReference type="InterPro" id="IPR020449">
    <property type="entry name" value="Tscrpt_reg_AraC-type_HTH"/>
</dbReference>
<accession>A0ABS5YEN3</accession>